<evidence type="ECO:0000313" key="2">
    <source>
        <dbReference type="Proteomes" id="UP000765509"/>
    </source>
</evidence>
<evidence type="ECO:0008006" key="3">
    <source>
        <dbReference type="Google" id="ProtNLM"/>
    </source>
</evidence>
<sequence length="144" mass="16590">MLLPCHEDDKAMDIAIMIWNRLIIHTGSFQNILSDRDPKFTSALWSNLHTCFGTKLSFSAADHLQKDGLEKIMIQTFKGMIRRFCAYGMEFKTSDVFTQNQCTLLPALEMGYIKNQSIIQLEKHQQCSKKVGIQDLLIKFSKRT</sequence>
<evidence type="ECO:0000313" key="1">
    <source>
        <dbReference type="EMBL" id="MBW0515730.1"/>
    </source>
</evidence>
<protein>
    <recommendedName>
        <fullName evidence="3">Integrase catalytic domain-containing protein</fullName>
    </recommendedName>
</protein>
<dbReference type="InterPro" id="IPR036397">
    <property type="entry name" value="RNaseH_sf"/>
</dbReference>
<accession>A0A9Q3E4B3</accession>
<comment type="caution">
    <text evidence="1">The sequence shown here is derived from an EMBL/GenBank/DDBJ whole genome shotgun (WGS) entry which is preliminary data.</text>
</comment>
<dbReference type="EMBL" id="AVOT02024814">
    <property type="protein sequence ID" value="MBW0515730.1"/>
    <property type="molecule type" value="Genomic_DNA"/>
</dbReference>
<dbReference type="GO" id="GO:0003676">
    <property type="term" value="F:nucleic acid binding"/>
    <property type="evidence" value="ECO:0007669"/>
    <property type="project" value="InterPro"/>
</dbReference>
<dbReference type="InterPro" id="IPR012337">
    <property type="entry name" value="RNaseH-like_sf"/>
</dbReference>
<reference evidence="1" key="1">
    <citation type="submission" date="2021-03" db="EMBL/GenBank/DDBJ databases">
        <title>Draft genome sequence of rust myrtle Austropuccinia psidii MF-1, a brazilian biotype.</title>
        <authorList>
            <person name="Quecine M.C."/>
            <person name="Pachon D.M.R."/>
            <person name="Bonatelli M.L."/>
            <person name="Correr F.H."/>
            <person name="Franceschini L.M."/>
            <person name="Leite T.F."/>
            <person name="Margarido G.R.A."/>
            <person name="Almeida C.A."/>
            <person name="Ferrarezi J.A."/>
            <person name="Labate C.A."/>
        </authorList>
    </citation>
    <scope>NUCLEOTIDE SEQUENCE</scope>
    <source>
        <strain evidence="1">MF-1</strain>
    </source>
</reference>
<organism evidence="1 2">
    <name type="scientific">Austropuccinia psidii MF-1</name>
    <dbReference type="NCBI Taxonomy" id="1389203"/>
    <lineage>
        <taxon>Eukaryota</taxon>
        <taxon>Fungi</taxon>
        <taxon>Dikarya</taxon>
        <taxon>Basidiomycota</taxon>
        <taxon>Pucciniomycotina</taxon>
        <taxon>Pucciniomycetes</taxon>
        <taxon>Pucciniales</taxon>
        <taxon>Sphaerophragmiaceae</taxon>
        <taxon>Austropuccinia</taxon>
    </lineage>
</organism>
<dbReference type="AlphaFoldDB" id="A0A9Q3E4B3"/>
<dbReference type="Gene3D" id="3.30.420.10">
    <property type="entry name" value="Ribonuclease H-like superfamily/Ribonuclease H"/>
    <property type="match status" value="1"/>
</dbReference>
<keyword evidence="2" id="KW-1185">Reference proteome</keyword>
<proteinExistence type="predicted"/>
<dbReference type="Proteomes" id="UP000765509">
    <property type="component" value="Unassembled WGS sequence"/>
</dbReference>
<gene>
    <name evidence="1" type="ORF">O181_055445</name>
</gene>
<dbReference type="OrthoDB" id="2273864at2759"/>
<name>A0A9Q3E4B3_9BASI</name>
<dbReference type="SUPFAM" id="SSF53098">
    <property type="entry name" value="Ribonuclease H-like"/>
    <property type="match status" value="1"/>
</dbReference>